<sequence length="66" mass="7676">MTMRMVDANIYNHFVHLTIASLPFALHNAINTEKLFIIFTYECERVHAYTPYACCKCIALEISSYQ</sequence>
<organism evidence="1">
    <name type="scientific">Loa loa</name>
    <name type="common">Eye worm</name>
    <name type="synonym">Filaria loa</name>
    <dbReference type="NCBI Taxonomy" id="7209"/>
    <lineage>
        <taxon>Eukaryota</taxon>
        <taxon>Metazoa</taxon>
        <taxon>Ecdysozoa</taxon>
        <taxon>Nematoda</taxon>
        <taxon>Chromadorea</taxon>
        <taxon>Rhabditida</taxon>
        <taxon>Spirurina</taxon>
        <taxon>Spiruromorpha</taxon>
        <taxon>Filarioidea</taxon>
        <taxon>Onchocercidae</taxon>
        <taxon>Loa</taxon>
    </lineage>
</organism>
<accession>A0A1S0TLK2</accession>
<feature type="non-terminal residue" evidence="1">
    <location>
        <position position="66"/>
    </location>
</feature>
<name>A0A1S0TLK2_LOALO</name>
<reference evidence="1" key="1">
    <citation type="submission" date="2012-04" db="EMBL/GenBank/DDBJ databases">
        <title>The Genome Sequence of Loa loa.</title>
        <authorList>
            <consortium name="The Broad Institute Genome Sequencing Platform"/>
            <consortium name="Broad Institute Genome Sequencing Center for Infectious Disease"/>
            <person name="Nutman T.B."/>
            <person name="Fink D.L."/>
            <person name="Russ C."/>
            <person name="Young S."/>
            <person name="Zeng Q."/>
            <person name="Gargeya S."/>
            <person name="Alvarado L."/>
            <person name="Berlin A."/>
            <person name="Chapman S.B."/>
            <person name="Chen Z."/>
            <person name="Freedman E."/>
            <person name="Gellesch M."/>
            <person name="Goldberg J."/>
            <person name="Griggs A."/>
            <person name="Gujja S."/>
            <person name="Heilman E.R."/>
            <person name="Heiman D."/>
            <person name="Howarth C."/>
            <person name="Mehta T."/>
            <person name="Neiman D."/>
            <person name="Pearson M."/>
            <person name="Roberts A."/>
            <person name="Saif S."/>
            <person name="Shea T."/>
            <person name="Shenoy N."/>
            <person name="Sisk P."/>
            <person name="Stolte C."/>
            <person name="Sykes S."/>
            <person name="White J."/>
            <person name="Yandava C."/>
            <person name="Haas B."/>
            <person name="Henn M.R."/>
            <person name="Nusbaum C."/>
            <person name="Birren B."/>
        </authorList>
    </citation>
    <scope>NUCLEOTIDE SEQUENCE [LARGE SCALE GENOMIC DNA]</scope>
</reference>
<protein>
    <submittedName>
        <fullName evidence="1">Uncharacterized protein</fullName>
    </submittedName>
</protein>
<evidence type="ECO:0000313" key="1">
    <source>
        <dbReference type="EMBL" id="EFO16301.1"/>
    </source>
</evidence>
<dbReference type="CTD" id="9949667"/>
<dbReference type="AlphaFoldDB" id="A0A1S0TLK2"/>
<dbReference type="KEGG" id="loa:LOAG_12206"/>
<dbReference type="EMBL" id="JH712078">
    <property type="protein sequence ID" value="EFO16301.1"/>
    <property type="molecule type" value="Genomic_DNA"/>
</dbReference>
<dbReference type="RefSeq" id="XP_003147768.1">
    <property type="nucleotide sequence ID" value="XM_003147720.1"/>
</dbReference>
<proteinExistence type="predicted"/>
<dbReference type="GeneID" id="9949667"/>
<gene>
    <name evidence="1" type="ORF">LOAG_12206</name>
</gene>
<dbReference type="InParanoid" id="A0A1S0TLK2"/>